<gene>
    <name evidence="4" type="ORF">K489DRAFT_376476</name>
</gene>
<keyword evidence="1" id="KW-0732">Signal</keyword>
<feature type="chain" id="PRO_5027106469" description="DUF7136 domain-containing protein" evidence="1">
    <location>
        <begin position="22"/>
        <end position="267"/>
    </location>
</feature>
<dbReference type="AlphaFoldDB" id="A0A6J3MDY1"/>
<proteinExistence type="predicted"/>
<keyword evidence="3" id="KW-1185">Reference proteome</keyword>
<dbReference type="RefSeq" id="XP_033463114.1">
    <property type="nucleotide sequence ID" value="XM_033603924.1"/>
</dbReference>
<protein>
    <recommendedName>
        <fullName evidence="2">DUF7136 domain-containing protein</fullName>
    </recommendedName>
</protein>
<dbReference type="Proteomes" id="UP000504637">
    <property type="component" value="Unplaced"/>
</dbReference>
<evidence type="ECO:0000313" key="4">
    <source>
        <dbReference type="RefSeq" id="XP_033463114.1"/>
    </source>
</evidence>
<organism evidence="4">
    <name type="scientific">Dissoconium aciculare CBS 342.82</name>
    <dbReference type="NCBI Taxonomy" id="1314786"/>
    <lineage>
        <taxon>Eukaryota</taxon>
        <taxon>Fungi</taxon>
        <taxon>Dikarya</taxon>
        <taxon>Ascomycota</taxon>
        <taxon>Pezizomycotina</taxon>
        <taxon>Dothideomycetes</taxon>
        <taxon>Dothideomycetidae</taxon>
        <taxon>Mycosphaerellales</taxon>
        <taxon>Dissoconiaceae</taxon>
        <taxon>Dissoconium</taxon>
    </lineage>
</organism>
<dbReference type="Pfam" id="PF23584">
    <property type="entry name" value="DUF7136"/>
    <property type="match status" value="1"/>
</dbReference>
<name>A0A6J3MDY1_9PEZI</name>
<evidence type="ECO:0000313" key="3">
    <source>
        <dbReference type="Proteomes" id="UP000504637"/>
    </source>
</evidence>
<reference evidence="4" key="3">
    <citation type="submission" date="2025-08" db="UniProtKB">
        <authorList>
            <consortium name="RefSeq"/>
        </authorList>
    </citation>
    <scope>IDENTIFICATION</scope>
    <source>
        <strain evidence="4">CBS 342.82</strain>
    </source>
</reference>
<reference evidence="4" key="2">
    <citation type="submission" date="2020-04" db="EMBL/GenBank/DDBJ databases">
        <authorList>
            <consortium name="NCBI Genome Project"/>
        </authorList>
    </citation>
    <scope>NUCLEOTIDE SEQUENCE</scope>
    <source>
        <strain evidence="4">CBS 342.82</strain>
    </source>
</reference>
<reference evidence="4" key="1">
    <citation type="submission" date="2020-01" db="EMBL/GenBank/DDBJ databases">
        <authorList>
            <consortium name="DOE Joint Genome Institute"/>
            <person name="Haridas S."/>
            <person name="Albert R."/>
            <person name="Binder M."/>
            <person name="Bloem J."/>
            <person name="Labutti K."/>
            <person name="Salamov A."/>
            <person name="Andreopoulos B."/>
            <person name="Baker S.E."/>
            <person name="Barry K."/>
            <person name="Bills G."/>
            <person name="Bluhm B.H."/>
            <person name="Cannon C."/>
            <person name="Castanera R."/>
            <person name="Culley D.E."/>
            <person name="Daum C."/>
            <person name="Ezra D."/>
            <person name="Gonzalez J.B."/>
            <person name="Henrissat B."/>
            <person name="Kuo A."/>
            <person name="Liang C."/>
            <person name="Lipzen A."/>
            <person name="Lutzoni F."/>
            <person name="Magnuson J."/>
            <person name="Mondo S."/>
            <person name="Nolan M."/>
            <person name="Ohm R."/>
            <person name="Pangilinan J."/>
            <person name="Park H.-J."/>
            <person name="Ramirez L."/>
            <person name="Alfaro M."/>
            <person name="Sun H."/>
            <person name="Tritt A."/>
            <person name="Yoshinaga Y."/>
            <person name="Zwiers L.-H."/>
            <person name="Turgeon B.G."/>
            <person name="Goodwin S.B."/>
            <person name="Spatafora J.W."/>
            <person name="Crous P.W."/>
            <person name="Grigoriev I.V."/>
        </authorList>
    </citation>
    <scope>NUCLEOTIDE SEQUENCE</scope>
    <source>
        <strain evidence="4">CBS 342.82</strain>
    </source>
</reference>
<evidence type="ECO:0000256" key="1">
    <source>
        <dbReference type="SAM" id="SignalP"/>
    </source>
</evidence>
<accession>A0A6J3MDY1</accession>
<dbReference type="GeneID" id="54361724"/>
<feature type="signal peptide" evidence="1">
    <location>
        <begin position="1"/>
        <end position="21"/>
    </location>
</feature>
<feature type="domain" description="DUF7136" evidence="2">
    <location>
        <begin position="31"/>
        <end position="231"/>
    </location>
</feature>
<evidence type="ECO:0000259" key="2">
    <source>
        <dbReference type="Pfam" id="PF23584"/>
    </source>
</evidence>
<dbReference type="InterPro" id="IPR055560">
    <property type="entry name" value="DUF7136"/>
</dbReference>
<dbReference type="OrthoDB" id="4490227at2759"/>
<sequence>MISYISAMILASTALASGVTAAVTEATSPVPGVLEVDLIFPRNGSFQPVAQMPVVFALQNPSLATSLDGDLGWDLTNERNDTVVFLPKSYISLDSFVEYGNSTSPFAVYYLPFNTSGEETTWTFTWGVSYTKWDRASNGLLESTRISDGKTVVFTTSSKEMPPNLQAAASEDACAMSSHLVYNVTEILPNQSTYQAVFGATPTASPCAVSINSAAASSMSASIASQCSAMSDLCPKTSSGRQSYPQPLAGVFSSLAITFSVIYLFPI</sequence>